<feature type="compositionally biased region" description="Low complexity" evidence="1">
    <location>
        <begin position="20"/>
        <end position="44"/>
    </location>
</feature>
<dbReference type="Gene3D" id="2.40.70.10">
    <property type="entry name" value="Acid Proteases"/>
    <property type="match status" value="1"/>
</dbReference>
<proteinExistence type="predicted"/>
<dbReference type="InterPro" id="IPR035441">
    <property type="entry name" value="TFIIS/LEDGF_dom_sf"/>
</dbReference>
<feature type="compositionally biased region" description="Basic residues" evidence="1">
    <location>
        <begin position="78"/>
        <end position="88"/>
    </location>
</feature>
<name>A0A1D6L3M5_MAIZE</name>
<dbReference type="InterPro" id="IPR033121">
    <property type="entry name" value="PEPTIDASE_A1"/>
</dbReference>
<evidence type="ECO:0000256" key="1">
    <source>
        <dbReference type="SAM" id="MobiDB-lite"/>
    </source>
</evidence>
<feature type="region of interest" description="Disordered" evidence="1">
    <location>
        <begin position="1"/>
        <end position="175"/>
    </location>
</feature>
<dbReference type="InterPro" id="IPR021109">
    <property type="entry name" value="Peptidase_aspartic_dom_sf"/>
</dbReference>
<dbReference type="Pfam" id="PF00026">
    <property type="entry name" value="Asp"/>
    <property type="match status" value="1"/>
</dbReference>
<dbReference type="PANTHER" id="PTHR47210">
    <property type="entry name" value="MEDIATOR OF RNA POLYMERASE II TRANSCRIPTION SUBUNIT 26C-RELATED"/>
    <property type="match status" value="1"/>
</dbReference>
<dbReference type="Pfam" id="PF08711">
    <property type="entry name" value="Med26"/>
    <property type="match status" value="1"/>
</dbReference>
<dbReference type="ExpressionAtlas" id="A0A1D6L3M5">
    <property type="expression patterns" value="baseline and differential"/>
</dbReference>
<protein>
    <submittedName>
        <fullName evidence="2">Helix-loop-helix DNA-binding domain containing protein</fullName>
    </submittedName>
</protein>
<feature type="compositionally biased region" description="Pro residues" evidence="1">
    <location>
        <begin position="10"/>
        <end position="19"/>
    </location>
</feature>
<dbReference type="FunFam" id="2.40.70.10:FF:000044">
    <property type="entry name" value="Lysosomal aspartic protease"/>
    <property type="match status" value="1"/>
</dbReference>
<dbReference type="SUPFAM" id="SSF50630">
    <property type="entry name" value="Acid proteases"/>
    <property type="match status" value="1"/>
</dbReference>
<feature type="compositionally biased region" description="Pro residues" evidence="1">
    <location>
        <begin position="106"/>
        <end position="116"/>
    </location>
</feature>
<sequence length="445" mass="48832">MPRLPLSPRISPPPPPQISPSPLSQVLNPSTASSPTASAAAASPRQTRLQGDSSRRRDNILQRREAVRDPAAGAHQGQRLHRQQRRRAGLPPATSGSPEATTTAPVPSPSVTPTPSSPRQVRSRLSLLPTHSWTTEDVAASSPSPQQSRRPPRPDLGKPGSPWKDMDIGHHVNGLRKHPSNEVWQLVKLLVRKWKEIVDDWVRLHNSGGDGSGSIICDGDSPDKVQSKYHQNTHALGIPPTFFAIGTWYSSEHDFNGGNCDQARRHRVVVESREAMPLSFDNSTTEDSAAAVKPKPKVRVRKNPMKQSCFDFTKVDAVLLPIVFLLVRPNVGKSALFNRIIASLRANQLCERLPSPNGESTIDCHQISKMPNLAFTIANKTFTLTPEQYIVKLEQAGQTICISGFMAFDVPPPRGPLWILGDVFMGVYHTVFDFGENMIGFAKSA</sequence>
<dbReference type="AlphaFoldDB" id="A0A1D6L3M5"/>
<dbReference type="PROSITE" id="PS51767">
    <property type="entry name" value="PEPTIDASE_A1"/>
    <property type="match status" value="1"/>
</dbReference>
<evidence type="ECO:0000313" key="2">
    <source>
        <dbReference type="EMBL" id="ONM09043.1"/>
    </source>
</evidence>
<dbReference type="Gene3D" id="1.20.930.10">
    <property type="entry name" value="Conserved domain common to transcription factors TFIIS, elongin A, CRSP70"/>
    <property type="match status" value="1"/>
</dbReference>
<dbReference type="InterPro" id="IPR044790">
    <property type="entry name" value="MD26C-like"/>
</dbReference>
<feature type="compositionally biased region" description="Basic and acidic residues" evidence="1">
    <location>
        <begin position="53"/>
        <end position="68"/>
    </location>
</feature>
<keyword evidence="2" id="KW-0238">DNA-binding</keyword>
<dbReference type="InterPro" id="IPR017923">
    <property type="entry name" value="TFIIS_N"/>
</dbReference>
<dbReference type="EMBL" id="CM007647">
    <property type="protein sequence ID" value="ONM09043.1"/>
    <property type="molecule type" value="Genomic_DNA"/>
</dbReference>
<dbReference type="GO" id="GO:0003677">
    <property type="term" value="F:DNA binding"/>
    <property type="evidence" value="ECO:0007669"/>
    <property type="project" value="UniProtKB-KW"/>
</dbReference>
<organism evidence="2">
    <name type="scientific">Zea mays</name>
    <name type="common">Maize</name>
    <dbReference type="NCBI Taxonomy" id="4577"/>
    <lineage>
        <taxon>Eukaryota</taxon>
        <taxon>Viridiplantae</taxon>
        <taxon>Streptophyta</taxon>
        <taxon>Embryophyta</taxon>
        <taxon>Tracheophyta</taxon>
        <taxon>Spermatophyta</taxon>
        <taxon>Magnoliopsida</taxon>
        <taxon>Liliopsida</taxon>
        <taxon>Poales</taxon>
        <taxon>Poaceae</taxon>
        <taxon>PACMAD clade</taxon>
        <taxon>Panicoideae</taxon>
        <taxon>Andropogonodae</taxon>
        <taxon>Andropogoneae</taxon>
        <taxon>Tripsacinae</taxon>
        <taxon>Zea</taxon>
    </lineage>
</organism>
<gene>
    <name evidence="2" type="ORF">ZEAMMB73_Zm00001d033957</name>
</gene>
<dbReference type="SUPFAM" id="SSF47676">
    <property type="entry name" value="Conserved domain common to transcription factors TFIIS, elongin A, CRSP70"/>
    <property type="match status" value="1"/>
</dbReference>
<reference evidence="2" key="1">
    <citation type="submission" date="2015-12" db="EMBL/GenBank/DDBJ databases">
        <title>Update maize B73 reference genome by single molecule sequencing technologies.</title>
        <authorList>
            <consortium name="Maize Genome Sequencing Project"/>
            <person name="Ware D."/>
        </authorList>
    </citation>
    <scope>NUCLEOTIDE SEQUENCE [LARGE SCALE GENOMIC DNA]</scope>
    <source>
        <tissue evidence="2">Seedling</tissue>
    </source>
</reference>
<accession>A0A1D6L3M5</accession>
<dbReference type="PANTHER" id="PTHR47210:SF1">
    <property type="entry name" value="MEDIATOR OF RNA POLYMERASE II TRANSCRIPTION SUBUNIT 26C-RELATED"/>
    <property type="match status" value="1"/>
</dbReference>